<feature type="repeat" description="Filamin" evidence="3">
    <location>
        <begin position="776"/>
        <end position="878"/>
    </location>
</feature>
<reference evidence="7" key="1">
    <citation type="submission" date="2003-08" db="EMBL/GenBank/DDBJ databases">
        <authorList>
            <person name="Birren B."/>
            <person name="Nusbaum C."/>
            <person name="Abebe A."/>
            <person name="Abouelleil A."/>
            <person name="Adekoya E."/>
            <person name="Ait-zahra M."/>
            <person name="Allen N."/>
            <person name="Allen T."/>
            <person name="An P."/>
            <person name="Anderson M."/>
            <person name="Anderson S."/>
            <person name="Arachchi H."/>
            <person name="Armbruster J."/>
            <person name="Bachantsang P."/>
            <person name="Baldwin J."/>
            <person name="Barry A."/>
            <person name="Bayul T."/>
            <person name="Blitshsteyn B."/>
            <person name="Bloom T."/>
            <person name="Blye J."/>
            <person name="Boguslavskiy L."/>
            <person name="Borowsky M."/>
            <person name="Boukhgalter B."/>
            <person name="Brunache A."/>
            <person name="Butler J."/>
            <person name="Calixte N."/>
            <person name="Calvo S."/>
            <person name="Camarata J."/>
            <person name="Campo K."/>
            <person name="Chang J."/>
            <person name="Cheshatsang Y."/>
            <person name="Citroen M."/>
            <person name="Collymore A."/>
            <person name="Considine T."/>
            <person name="Cook A."/>
            <person name="Cooke P."/>
            <person name="Corum B."/>
            <person name="Cuomo C."/>
            <person name="David R."/>
            <person name="Dawoe T."/>
            <person name="Degray S."/>
            <person name="Dodge S."/>
            <person name="Dooley K."/>
            <person name="Dorje P."/>
            <person name="Dorjee K."/>
            <person name="Dorris L."/>
            <person name="Duffey N."/>
            <person name="Dupes A."/>
            <person name="Elkins T."/>
            <person name="Engels R."/>
            <person name="Erickson J."/>
            <person name="Farina A."/>
            <person name="Faro S."/>
            <person name="Ferreira P."/>
            <person name="Fischer H."/>
            <person name="Fitzgerald M."/>
            <person name="Foley K."/>
            <person name="Gage D."/>
            <person name="Galagan J."/>
            <person name="Gearin G."/>
            <person name="Gnerre S."/>
            <person name="Gnirke A."/>
            <person name="Goyette A."/>
            <person name="Graham J."/>
            <person name="Grandbois E."/>
            <person name="Gyaltsen K."/>
            <person name="Hafez N."/>
            <person name="Hagopian D."/>
            <person name="Hagos B."/>
            <person name="Hall J."/>
            <person name="Hatcher B."/>
            <person name="Heller A."/>
            <person name="Higgins H."/>
            <person name="Honan T."/>
            <person name="Horn A."/>
            <person name="Houde N."/>
            <person name="Hughes L."/>
            <person name="Hulme W."/>
            <person name="Husby E."/>
            <person name="Iliev I."/>
            <person name="Jaffe D."/>
            <person name="Jones C."/>
            <person name="Kamal M."/>
            <person name="Kamat A."/>
            <person name="Kamvysselis M."/>
            <person name="Karlsson E."/>
            <person name="Kells C."/>
            <person name="Kieu A."/>
            <person name="Kisner P."/>
            <person name="Kodira C."/>
            <person name="Kulbokas E."/>
            <person name="Labutti K."/>
            <person name="Lama D."/>
            <person name="Landers T."/>
            <person name="Leger J."/>
            <person name="Levine S."/>
            <person name="Lewis D."/>
            <person name="Lewis T."/>
            <person name="Lindblad-toh K."/>
            <person name="Liu X."/>
            <person name="Lokyitsang T."/>
            <person name="Lokyitsang Y."/>
            <person name="Lucien O."/>
            <person name="Lui A."/>
            <person name="Ma L.J."/>
            <person name="Mabbitt R."/>
            <person name="Macdonald J."/>
            <person name="Maclean C."/>
            <person name="Major J."/>
            <person name="Manning J."/>
            <person name="Marabella R."/>
            <person name="Maru K."/>
            <person name="Matthews C."/>
            <person name="Mauceli E."/>
            <person name="Mccarthy M."/>
            <person name="Mcdonough S."/>
            <person name="Mcghee T."/>
            <person name="Meldrim J."/>
            <person name="Meneus L."/>
            <person name="Mesirov J."/>
            <person name="Mihalev A."/>
            <person name="Mihova T."/>
            <person name="Mikkelsen T."/>
            <person name="Mlenga V."/>
            <person name="Moru K."/>
            <person name="Mozes J."/>
            <person name="Mulrain L."/>
            <person name="Munson G."/>
            <person name="Naylor J."/>
            <person name="Newes C."/>
            <person name="Nguyen C."/>
            <person name="Nguyen N."/>
            <person name="Nguyen T."/>
            <person name="Nicol R."/>
            <person name="Nielsen C."/>
            <person name="Nizzari M."/>
            <person name="Norbu C."/>
            <person name="Norbu N."/>
            <person name="O'donnell P."/>
            <person name="Okoawo O."/>
            <person name="O'leary S."/>
            <person name="Omotosho B."/>
            <person name="O'neill K."/>
            <person name="Osman S."/>
            <person name="Parker S."/>
            <person name="Perrin D."/>
            <person name="Phunkhang P."/>
            <person name="Piqani B."/>
            <person name="Purcell S."/>
            <person name="Rachupka T."/>
            <person name="Ramasamy U."/>
            <person name="Rameau R."/>
            <person name="Ray V."/>
            <person name="Raymond C."/>
            <person name="Retta R."/>
            <person name="Richardson S."/>
            <person name="Rise C."/>
            <person name="Rodriguez J."/>
            <person name="Rogers J."/>
            <person name="Rogov P."/>
            <person name="Rutman M."/>
            <person name="Schupbach R."/>
            <person name="Seaman C."/>
            <person name="Settipalli S."/>
            <person name="Sharpe T."/>
            <person name="Sheridan J."/>
            <person name="Sherpa N."/>
            <person name="Shi J."/>
            <person name="Smirnov S."/>
            <person name="Smith C."/>
            <person name="Sougnez C."/>
            <person name="Spencer B."/>
            <person name="Stalker J."/>
            <person name="Stange-thomann N."/>
            <person name="Stavropoulos S."/>
            <person name="Stetson K."/>
            <person name="Stone C."/>
            <person name="Stone S."/>
            <person name="Stubbs M."/>
            <person name="Talamas J."/>
            <person name="Tchuinga P."/>
            <person name="Tenzing P."/>
            <person name="Tesfaye S."/>
            <person name="Theodore J."/>
            <person name="Thoulutsang Y."/>
            <person name="Topham K."/>
            <person name="Towey S."/>
            <person name="Tsamla T."/>
            <person name="Tsomo N."/>
            <person name="Vallee D."/>
            <person name="Vassiliev H."/>
            <person name="Venkataraman V."/>
            <person name="Vinson J."/>
            <person name="Vo A."/>
            <person name="Wade C."/>
            <person name="Wang S."/>
            <person name="Wangchuk T."/>
            <person name="Wangdi T."/>
            <person name="Whittaker C."/>
            <person name="Wilkinson J."/>
            <person name="Wu Y."/>
            <person name="Wyman D."/>
            <person name="Yadav S."/>
            <person name="Yang S."/>
            <person name="Yang X."/>
            <person name="Yeager S."/>
            <person name="Yee E."/>
            <person name="Young G."/>
            <person name="Zainoun J."/>
            <person name="Zembeck L."/>
            <person name="Zimmer A."/>
            <person name="Zody M."/>
            <person name="Lander E."/>
        </authorList>
    </citation>
    <scope>NUCLEOTIDE SEQUENCE [LARGE SCALE GENOMIC DNA]</scope>
</reference>
<dbReference type="GeneTree" id="ENSGT00940000153588"/>
<evidence type="ECO:0000313" key="7">
    <source>
        <dbReference type="Proteomes" id="UP000007875"/>
    </source>
</evidence>
<feature type="repeat" description="Filamin" evidence="3">
    <location>
        <begin position="192"/>
        <end position="289"/>
    </location>
</feature>
<dbReference type="Pfam" id="PF00630">
    <property type="entry name" value="Filamin"/>
    <property type="match status" value="20"/>
</dbReference>
<feature type="transmembrane region" description="Helical" evidence="5">
    <location>
        <begin position="2053"/>
        <end position="2074"/>
    </location>
</feature>
<dbReference type="Proteomes" id="UP000007875">
    <property type="component" value="Unassembled WGS sequence"/>
</dbReference>
<protein>
    <submittedName>
        <fullName evidence="6">Uncharacterized protein</fullName>
    </submittedName>
</protein>
<dbReference type="eggNOG" id="KOG0518">
    <property type="taxonomic scope" value="Eukaryota"/>
</dbReference>
<feature type="repeat" description="Filamin" evidence="3">
    <location>
        <begin position="1342"/>
        <end position="1434"/>
    </location>
</feature>
<evidence type="ECO:0000256" key="3">
    <source>
        <dbReference type="PROSITE-ProRule" id="PRU00087"/>
    </source>
</evidence>
<feature type="region of interest" description="Disordered" evidence="4">
    <location>
        <begin position="1686"/>
        <end position="1710"/>
    </location>
</feature>
<feature type="repeat" description="Filamin" evidence="3">
    <location>
        <begin position="393"/>
        <end position="493"/>
    </location>
</feature>
<dbReference type="SUPFAM" id="SSF81296">
    <property type="entry name" value="E set domains"/>
    <property type="match status" value="20"/>
</dbReference>
<dbReference type="FunFam" id="2.60.40.10:FF:000096">
    <property type="entry name" value="filamin-C isoform X2"/>
    <property type="match status" value="1"/>
</dbReference>
<feature type="repeat" description="Filamin" evidence="3">
    <location>
        <begin position="1793"/>
        <end position="1885"/>
    </location>
</feature>
<feature type="transmembrane region" description="Helical" evidence="5">
    <location>
        <begin position="2094"/>
        <end position="2117"/>
    </location>
</feature>
<dbReference type="FunFam" id="2.60.40.10:FF:000118">
    <property type="entry name" value="filamin-C isoform X2"/>
    <property type="match status" value="1"/>
</dbReference>
<proteinExistence type="inferred from homology"/>
<evidence type="ECO:0000256" key="4">
    <source>
        <dbReference type="SAM" id="MobiDB-lite"/>
    </source>
</evidence>
<dbReference type="PANTHER" id="PTHR38537">
    <property type="entry name" value="JITTERBUG, ISOFORM N"/>
    <property type="match status" value="1"/>
</dbReference>
<dbReference type="InterPro" id="IPR001298">
    <property type="entry name" value="Filamin/ABP280_rpt"/>
</dbReference>
<dbReference type="InterPro" id="IPR044801">
    <property type="entry name" value="Filamin"/>
</dbReference>
<sequence length="2166" mass="230088">FSANSCRAYGRGIQPTGLRMREKADFHVTTKDAGDADLKVTVKGPRGSNEPVVVKKNPKDPEIFDCEYYPLKQGDYVVNVTYGGKPIAKSPFQINVGPEAGPQKVRAYGPGLHGGKVGNSADFVVETIGTEVGQLGFSIEGPSQAQIECEDCGDGSCDVKYHPTEPGEYAVHIICDDNDIKGSPFMAQIAPADSKTPDKVKAYGPGLESGTPVNGRPTNFTVDAKRAGAPAPVEVVAVAADGENLPVKVTDNGDGTYDCDYTPKNPIKHTIIPSYAGVAVKDSPFRVNVNEDSYPDKVKVYGPGVEPGLKAEEPTYFTVDCAKAGNGDVSIGIKCAAGVVGPTERDVEFEIIKNDATDTFTVKYTPPGPGDHTIMVLFAEQPVPKTPIHVNVASSHNAKKVKADGPGLEKEGVECGKLTHFTIYTKGAGKAKPDVQFKPARGSYRAPASKADILDNKDSTYTVSYTPNGEGPMDVDVTYGGDRVPGSPFPVDVAPPLDVNAIKVKGLDDKIDVGKPQEFEVQTTGAGGQGKLDVDVVGPSNIPIHAHDKKTPNGKKYHFTPLEEGPHRVNVNYDGIPVRGSPFLVEALVPADPSKVRAYGPGLSEGVVGKNAPFTIETADAGNGGLGLTVEGPCEAKIECIDNGDGSCSVAYLPTEAGDYKINVLFADEHIPGSPFNAKIEPAFDASKVDLNGPGLESGKVGTPSKIVADCCGAGDAPLTADVLNDDGTKVPTKVKDNGDGTHDITFVPNKPGKALVNVQYGGISVPKSPASVPIKPDVDTSSVKTTGPGVEPEGVLADVDAEFTVNAKRLAPRGGKHVTAKAVAPSGAAVPVDIKDNRDGTYDAKYSPYEKAIFGPTKSHVDYDDVPVPGSPFNVGVDEGCDPSRVKAHGPGLEQGTTNKPAKFTVDTRGAGTGGLGLAVEGPSDAKITCTDSKDGTCAVEYLPTAPGEYEVNITYGGQNIPGSPFIVPVKDTVDPRKVSCNGPGVSPGVRANVPQEFTVDCTTAGVAPLEVAVKGPRGVKEPVDVKDNGDGTHTVSYTPTKEGPYQVQVKYADEEVPRSPYRVRVQPTHDASKVKCNGPGLAAGGVPASIPVEFTIDATDAGDGLLAVQVTDPEGRPKRASIRDNGDGTYNVSYVPDLVGRYTISVKYGGDEIPYSPYRIRAVPSGNASKCLVSGDGLGPNIYIGEEAVITVDPNGAGPGNVTCSVTTPDGEKLNADVVKNKDGTFDVFYTPREAGAYTIHLHFGGEELPNSPYKVTAIEQVDGADSIRPVQLVFEVPTRPGQLSSEVTTPSGKKEKPVIKTNDDNTITVQYQPHEIGLHEMAILLDTEHISGSPIQFYADVMAPGHVTAYGPGLVTGKVNEPANFTIVTKDAGAGGLSLAVEGPSKADITCEDNKDGTCSVSYLPTAPGEYTVTVKFDDQHIPGSPFTANISGGADQRKSNLCYGTTSDVALKINEGDLSLLAASIEAPSGHTECCALKKLPNGHIGISFTPKEIGEHLVSVKKRNRHVANSPFRIMVGESEIGDASKVKVYGEGKERACVGDTAEFMVDTRRAGYGGLGLSIEGPSKVDINCEDMDDGVCRVTYPQEPGNYTINVKFADKHVPGSPFTVKCTGDDNQLQKGSIMRQQKAATVATVGSTCDLNLKIPNNWMSLMSSGSKSASHASSSSSFSQSYSRVEQSSFRSTGVSSQSQSMVRESFSPTSSSSSHSLLASSASPFVPKFTSGTGIADLSAEVESPSGAKQKAEIVETDDSTYSIRFVPKEMGVHTVSVRYLGQHVPGSPFEFTVGPLGEGGAHKVTAGGPGLEGAVVSVPADFSIWTREAGAGGLSIAVEGPSKADINFEDRKDGSCGVSYVVTEPGEYEVNVKFNDEDIPGSPFPVTVTGVGKTNKEPLPKRLQSAVKYSYPYLYNIIYYYHQFDKRIHLQIKNMSFKQLFKIISLFTLKIVLRAIPWRIQILPFCFMCSYGYRFKSDVGKVRSFGSGLRRAVVGENTFSVDCSNAGTIRKPDLSFRKHDLSFSQNIYLILYFFLPGSYDYMYYGPFTYKWPTNLMVSVVPTLVVSFGSYRSCALGFCHCKKVSESWKSYPANIMDIYLLIFFIALPGSNMLLVGVHGPLTPCEEVHIKHMGLRKYSVTYTAKECGEYLLIVKWGDDHIPGSPFHVKIP</sequence>
<dbReference type="FunFam" id="2.60.40.10:FF:000140">
    <property type="entry name" value="FiLamiN (Actin binding protein) homolog"/>
    <property type="match status" value="2"/>
</dbReference>
<feature type="repeat" description="Filamin" evidence="3">
    <location>
        <begin position="2099"/>
        <end position="2165"/>
    </location>
</feature>
<feature type="repeat" description="Filamin" evidence="3">
    <location>
        <begin position="1271"/>
        <end position="1342"/>
    </location>
</feature>
<feature type="transmembrane region" description="Helical" evidence="5">
    <location>
        <begin position="2024"/>
        <end position="2041"/>
    </location>
</feature>
<reference evidence="6" key="3">
    <citation type="submission" date="2025-09" db="UniProtKB">
        <authorList>
            <consortium name="Ensembl"/>
        </authorList>
    </citation>
    <scope>IDENTIFICATION</scope>
</reference>
<keyword evidence="5" id="KW-1133">Transmembrane helix</keyword>
<dbReference type="FunFam" id="2.60.40.10:FF:000042">
    <property type="entry name" value="Filamin-B isoform B"/>
    <property type="match status" value="1"/>
</dbReference>
<feature type="repeat" description="Filamin" evidence="3">
    <location>
        <begin position="1068"/>
        <end position="1164"/>
    </location>
</feature>
<dbReference type="STRING" id="51511.ENSCSAVP00000017577"/>
<feature type="region of interest" description="Disordered" evidence="4">
    <location>
        <begin position="1022"/>
        <end position="1044"/>
    </location>
</feature>
<feature type="repeat" description="Filamin" evidence="3">
    <location>
        <begin position="1165"/>
        <end position="1260"/>
    </location>
</feature>
<keyword evidence="7" id="KW-1185">Reference proteome</keyword>
<keyword evidence="2" id="KW-0677">Repeat</keyword>
<feature type="repeat" description="Filamin" evidence="3">
    <location>
        <begin position="1715"/>
        <end position="1790"/>
    </location>
</feature>
<comment type="similarity">
    <text evidence="1">Belongs to the filamin family.</text>
</comment>
<feature type="repeat" description="Filamin" evidence="3">
    <location>
        <begin position="1524"/>
        <end position="1615"/>
    </location>
</feature>
<dbReference type="PROSITE" id="PS50194">
    <property type="entry name" value="FILAMIN_REPEAT"/>
    <property type="match status" value="20"/>
</dbReference>
<dbReference type="SMART" id="SM00557">
    <property type="entry name" value="IG_FLMN"/>
    <property type="match status" value="20"/>
</dbReference>
<feature type="compositionally biased region" description="Polar residues" evidence="4">
    <location>
        <begin position="1686"/>
        <end position="1698"/>
    </location>
</feature>
<dbReference type="PANTHER" id="PTHR38537:SF8">
    <property type="entry name" value="FILAMIN-A"/>
    <property type="match status" value="1"/>
</dbReference>
<feature type="transmembrane region" description="Helical" evidence="5">
    <location>
        <begin position="1953"/>
        <end position="1970"/>
    </location>
</feature>
<evidence type="ECO:0000256" key="2">
    <source>
        <dbReference type="ARBA" id="ARBA00022737"/>
    </source>
</evidence>
<dbReference type="FunFam" id="2.60.40.10:FF:000007">
    <property type="entry name" value="Filamin-B isoform C"/>
    <property type="match status" value="3"/>
</dbReference>
<feature type="repeat" description="Filamin" evidence="3">
    <location>
        <begin position="1"/>
        <end position="96"/>
    </location>
</feature>
<dbReference type="Gene3D" id="2.60.40.10">
    <property type="entry name" value="Immunoglobulins"/>
    <property type="match status" value="20"/>
</dbReference>
<dbReference type="GO" id="GO:0030036">
    <property type="term" value="P:actin cytoskeleton organization"/>
    <property type="evidence" value="ECO:0007669"/>
    <property type="project" value="InterPro"/>
</dbReference>
<feature type="repeat" description="Filamin" evidence="3">
    <location>
        <begin position="681"/>
        <end position="775"/>
    </location>
</feature>
<dbReference type="InterPro" id="IPR013783">
    <property type="entry name" value="Ig-like_fold"/>
</dbReference>
<organism evidence="6 7">
    <name type="scientific">Ciona savignyi</name>
    <name type="common">Pacific transparent sea squirt</name>
    <dbReference type="NCBI Taxonomy" id="51511"/>
    <lineage>
        <taxon>Eukaryota</taxon>
        <taxon>Metazoa</taxon>
        <taxon>Chordata</taxon>
        <taxon>Tunicata</taxon>
        <taxon>Ascidiacea</taxon>
        <taxon>Phlebobranchia</taxon>
        <taxon>Cionidae</taxon>
        <taxon>Ciona</taxon>
    </lineage>
</organism>
<keyword evidence="5" id="KW-0472">Membrane</keyword>
<feature type="repeat" description="Filamin" evidence="3">
    <location>
        <begin position="97"/>
        <end position="189"/>
    </location>
</feature>
<dbReference type="Ensembl" id="ENSCSAVT00000017769.1">
    <property type="protein sequence ID" value="ENSCSAVP00000017577.1"/>
    <property type="gene ID" value="ENSCSAVG00000010354.1"/>
</dbReference>
<feature type="repeat" description="Filamin" evidence="3">
    <location>
        <begin position="972"/>
        <end position="1067"/>
    </location>
</feature>
<feature type="repeat" description="Filamin" evidence="3">
    <location>
        <begin position="1437"/>
        <end position="1521"/>
    </location>
</feature>
<name>H2ZJ11_CIOSA</name>
<accession>H2ZJ11</accession>
<dbReference type="InterPro" id="IPR014756">
    <property type="entry name" value="Ig_E-set"/>
</dbReference>
<keyword evidence="5" id="KW-0812">Transmembrane</keyword>
<dbReference type="FunCoup" id="H2ZJ11">
    <property type="interactions" value="14"/>
</dbReference>
<feature type="compositionally biased region" description="Low complexity" evidence="4">
    <location>
        <begin position="1701"/>
        <end position="1710"/>
    </location>
</feature>
<feature type="repeat" description="Filamin" evidence="3">
    <location>
        <begin position="879"/>
        <end position="971"/>
    </location>
</feature>
<dbReference type="InParanoid" id="H2ZJ11"/>
<feature type="compositionally biased region" description="Basic and acidic residues" evidence="4">
    <location>
        <begin position="1022"/>
        <end position="1032"/>
    </location>
</feature>
<dbReference type="OMA" id="RAVPCKV"/>
<evidence type="ECO:0000256" key="5">
    <source>
        <dbReference type="SAM" id="Phobius"/>
    </source>
</evidence>
<dbReference type="FunFam" id="2.60.40.10:FF:000157">
    <property type="entry name" value="filamin-C isoform X1"/>
    <property type="match status" value="1"/>
</dbReference>
<feature type="repeat" description="Filamin" evidence="3">
    <location>
        <begin position="290"/>
        <end position="392"/>
    </location>
</feature>
<reference evidence="6" key="2">
    <citation type="submission" date="2025-08" db="UniProtKB">
        <authorList>
            <consortium name="Ensembl"/>
        </authorList>
    </citation>
    <scope>IDENTIFICATION</scope>
</reference>
<dbReference type="FunFam" id="2.60.40.10:FF:000001">
    <property type="entry name" value="Filamin-C isoform b"/>
    <property type="match status" value="4"/>
</dbReference>
<dbReference type="GO" id="GO:0051015">
    <property type="term" value="F:actin filament binding"/>
    <property type="evidence" value="ECO:0007669"/>
    <property type="project" value="InterPro"/>
</dbReference>
<evidence type="ECO:0000313" key="6">
    <source>
        <dbReference type="Ensembl" id="ENSCSAVP00000017577.1"/>
    </source>
</evidence>
<evidence type="ECO:0000256" key="1">
    <source>
        <dbReference type="ARBA" id="ARBA00009238"/>
    </source>
</evidence>
<dbReference type="InterPro" id="IPR017868">
    <property type="entry name" value="Filamin/ABP280_repeat-like"/>
</dbReference>
<feature type="repeat" description="Filamin" evidence="3">
    <location>
        <begin position="494"/>
        <end position="587"/>
    </location>
</feature>
<feature type="repeat" description="Filamin" evidence="3">
    <location>
        <begin position="588"/>
        <end position="680"/>
    </location>
</feature>